<protein>
    <recommendedName>
        <fullName evidence="2">histidine kinase</fullName>
        <ecNumber evidence="2">2.7.13.3</ecNumber>
    </recommendedName>
</protein>
<dbReference type="GO" id="GO:0005524">
    <property type="term" value="F:ATP binding"/>
    <property type="evidence" value="ECO:0007669"/>
    <property type="project" value="UniProtKB-KW"/>
</dbReference>
<evidence type="ECO:0000313" key="14">
    <source>
        <dbReference type="Proteomes" id="UP000663940"/>
    </source>
</evidence>
<evidence type="ECO:0000256" key="6">
    <source>
        <dbReference type="ARBA" id="ARBA00022777"/>
    </source>
</evidence>
<dbReference type="PANTHER" id="PTHR24421:SF10">
    <property type="entry name" value="NITRATE_NITRITE SENSOR PROTEIN NARQ"/>
    <property type="match status" value="1"/>
</dbReference>
<dbReference type="Pfam" id="PF07730">
    <property type="entry name" value="HisKA_3"/>
    <property type="match status" value="1"/>
</dbReference>
<organism evidence="11 13">
    <name type="scientific">Mucilaginibacter rubeus</name>
    <dbReference type="NCBI Taxonomy" id="2027860"/>
    <lineage>
        <taxon>Bacteria</taxon>
        <taxon>Pseudomonadati</taxon>
        <taxon>Bacteroidota</taxon>
        <taxon>Sphingobacteriia</taxon>
        <taxon>Sphingobacteriales</taxon>
        <taxon>Sphingobacteriaceae</taxon>
        <taxon>Mucilaginibacter</taxon>
    </lineage>
</organism>
<dbReference type="CDD" id="cd16917">
    <property type="entry name" value="HATPase_UhpB-NarQ-NarX-like"/>
    <property type="match status" value="1"/>
</dbReference>
<dbReference type="InterPro" id="IPR003594">
    <property type="entry name" value="HATPase_dom"/>
</dbReference>
<evidence type="ECO:0000256" key="7">
    <source>
        <dbReference type="ARBA" id="ARBA00022840"/>
    </source>
</evidence>
<evidence type="ECO:0000256" key="5">
    <source>
        <dbReference type="ARBA" id="ARBA00022741"/>
    </source>
</evidence>
<dbReference type="Gene3D" id="1.20.5.1930">
    <property type="match status" value="1"/>
</dbReference>
<dbReference type="PROSITE" id="PS50109">
    <property type="entry name" value="HIS_KIN"/>
    <property type="match status" value="1"/>
</dbReference>
<keyword evidence="4" id="KW-0808">Transferase</keyword>
<accession>A0AAE6JJ40</accession>
<dbReference type="Proteomes" id="UP000250557">
    <property type="component" value="Chromosome"/>
</dbReference>
<comment type="catalytic activity">
    <reaction evidence="1">
        <text>ATP + protein L-histidine = ADP + protein N-phospho-L-histidine.</text>
        <dbReference type="EC" id="2.7.13.3"/>
    </reaction>
</comment>
<dbReference type="PANTHER" id="PTHR24421">
    <property type="entry name" value="NITRATE/NITRITE SENSOR PROTEIN NARX-RELATED"/>
    <property type="match status" value="1"/>
</dbReference>
<proteinExistence type="predicted"/>
<dbReference type="EMBL" id="CP071880">
    <property type="protein sequence ID" value="QTE50823.1"/>
    <property type="molecule type" value="Genomic_DNA"/>
</dbReference>
<evidence type="ECO:0000256" key="9">
    <source>
        <dbReference type="SAM" id="Phobius"/>
    </source>
</evidence>
<name>A0AAE6JJ40_9SPHI</name>
<dbReference type="SUPFAM" id="SSF55874">
    <property type="entry name" value="ATPase domain of HSP90 chaperone/DNA topoisomerase II/histidine kinase"/>
    <property type="match status" value="1"/>
</dbReference>
<evidence type="ECO:0000313" key="12">
    <source>
        <dbReference type="EMBL" id="QTE50823.1"/>
    </source>
</evidence>
<evidence type="ECO:0000313" key="11">
    <source>
        <dbReference type="EMBL" id="QEM06644.1"/>
    </source>
</evidence>
<evidence type="ECO:0000259" key="10">
    <source>
        <dbReference type="PROSITE" id="PS50109"/>
    </source>
</evidence>
<dbReference type="Proteomes" id="UP000663940">
    <property type="component" value="Chromosome"/>
</dbReference>
<dbReference type="SMART" id="SM00387">
    <property type="entry name" value="HATPase_c"/>
    <property type="match status" value="1"/>
</dbReference>
<dbReference type="Gene3D" id="3.30.565.10">
    <property type="entry name" value="Histidine kinase-like ATPase, C-terminal domain"/>
    <property type="match status" value="1"/>
</dbReference>
<dbReference type="EC" id="2.7.13.3" evidence="2"/>
<keyword evidence="3" id="KW-0597">Phosphoprotein</keyword>
<dbReference type="RefSeq" id="WP_112656154.1">
    <property type="nucleotide sequence ID" value="NZ_CP043451.1"/>
</dbReference>
<gene>
    <name evidence="11" type="ORF">DIU31_025200</name>
    <name evidence="12" type="ORF">J3L21_02225</name>
</gene>
<reference evidence="12 14" key="2">
    <citation type="submission" date="2021-03" db="EMBL/GenBank/DDBJ databases">
        <title>Mucilaginibacter strains isolated from gold and copper mining confer multi heavy-metal resistance.</title>
        <authorList>
            <person name="Li Y."/>
        </authorList>
    </citation>
    <scope>NUCLEOTIDE SEQUENCE [LARGE SCALE GENOMIC DNA]</scope>
    <source>
        <strain evidence="12 14">P2-4</strain>
    </source>
</reference>
<keyword evidence="6 11" id="KW-0418">Kinase</keyword>
<dbReference type="InterPro" id="IPR050482">
    <property type="entry name" value="Sensor_HK_TwoCompSys"/>
</dbReference>
<keyword evidence="9" id="KW-0472">Membrane</keyword>
<evidence type="ECO:0000256" key="1">
    <source>
        <dbReference type="ARBA" id="ARBA00000085"/>
    </source>
</evidence>
<dbReference type="InterPro" id="IPR011712">
    <property type="entry name" value="Sig_transdc_His_kin_sub3_dim/P"/>
</dbReference>
<feature type="transmembrane region" description="Helical" evidence="9">
    <location>
        <begin position="29"/>
        <end position="54"/>
    </location>
</feature>
<dbReference type="AlphaFoldDB" id="A0AAE6JJ40"/>
<evidence type="ECO:0000256" key="8">
    <source>
        <dbReference type="ARBA" id="ARBA00023012"/>
    </source>
</evidence>
<dbReference type="GO" id="GO:0016020">
    <property type="term" value="C:membrane"/>
    <property type="evidence" value="ECO:0007669"/>
    <property type="project" value="InterPro"/>
</dbReference>
<reference evidence="11 13" key="1">
    <citation type="submission" date="2019-08" db="EMBL/GenBank/DDBJ databases">
        <title>Comparative genome analysis confer to the adaptation heavy metal polluted environment.</title>
        <authorList>
            <person name="Li Y."/>
        </authorList>
    </citation>
    <scope>NUCLEOTIDE SEQUENCE [LARGE SCALE GENOMIC DNA]</scope>
    <source>
        <strain evidence="11 13">P2</strain>
    </source>
</reference>
<dbReference type="EMBL" id="CP043451">
    <property type="protein sequence ID" value="QEM06644.1"/>
    <property type="molecule type" value="Genomic_DNA"/>
</dbReference>
<sequence>MQATKKGIAGLHIMIMYNSPILEITQNGLIPVLIIGTLVVVILIGFLFFFVIIYQRRMLKNQAELRAMHDARQTDLMNAVFETQESERRRLAEDLHDSVGQVLSAIKLNLHRLDKNCVSEVSQPLLIDTRKLADECIQEIRNIIQNVLPPILTDYGLLIAVEALCTKVENNTHIKVNFTKNFADKRFSNEIELALYRIAQELFGNAIKHSEATVINLNMALQAGYLIMEFKDNGKGFNMGDVKQGFGLKNLQSRVQLINGEINTYSKPLSGAISIIKLKVA</sequence>
<keyword evidence="14" id="KW-1185">Reference proteome</keyword>
<keyword evidence="5" id="KW-0547">Nucleotide-binding</keyword>
<keyword evidence="9" id="KW-1133">Transmembrane helix</keyword>
<evidence type="ECO:0000313" key="13">
    <source>
        <dbReference type="Proteomes" id="UP000250557"/>
    </source>
</evidence>
<dbReference type="InterPro" id="IPR005467">
    <property type="entry name" value="His_kinase_dom"/>
</dbReference>
<dbReference type="GO" id="GO:0000155">
    <property type="term" value="F:phosphorelay sensor kinase activity"/>
    <property type="evidence" value="ECO:0007669"/>
    <property type="project" value="InterPro"/>
</dbReference>
<keyword evidence="7" id="KW-0067">ATP-binding</keyword>
<keyword evidence="8" id="KW-0902">Two-component regulatory system</keyword>
<feature type="domain" description="Histidine kinase" evidence="10">
    <location>
        <begin position="195"/>
        <end position="281"/>
    </location>
</feature>
<keyword evidence="9" id="KW-0812">Transmembrane</keyword>
<evidence type="ECO:0000256" key="2">
    <source>
        <dbReference type="ARBA" id="ARBA00012438"/>
    </source>
</evidence>
<dbReference type="Pfam" id="PF02518">
    <property type="entry name" value="HATPase_c"/>
    <property type="match status" value="1"/>
</dbReference>
<evidence type="ECO:0000256" key="4">
    <source>
        <dbReference type="ARBA" id="ARBA00022679"/>
    </source>
</evidence>
<dbReference type="InterPro" id="IPR036890">
    <property type="entry name" value="HATPase_C_sf"/>
</dbReference>
<evidence type="ECO:0000256" key="3">
    <source>
        <dbReference type="ARBA" id="ARBA00022553"/>
    </source>
</evidence>
<dbReference type="GO" id="GO:0046983">
    <property type="term" value="F:protein dimerization activity"/>
    <property type="evidence" value="ECO:0007669"/>
    <property type="project" value="InterPro"/>
</dbReference>